<dbReference type="CDD" id="cd11290">
    <property type="entry name" value="gelsolin_S1_like"/>
    <property type="match status" value="1"/>
</dbReference>
<dbReference type="SUPFAM" id="SSF82754">
    <property type="entry name" value="C-terminal, gelsolin-like domain of Sec23/24"/>
    <property type="match status" value="1"/>
</dbReference>
<dbReference type="InterPro" id="IPR036180">
    <property type="entry name" value="Gelsolin-like_dom_sf"/>
</dbReference>
<dbReference type="GO" id="GO:0008154">
    <property type="term" value="P:actin polymerization or depolymerization"/>
    <property type="evidence" value="ECO:0007669"/>
    <property type="project" value="TreeGrafter"/>
</dbReference>
<dbReference type="Gene3D" id="3.40.20.10">
    <property type="entry name" value="Severin"/>
    <property type="match status" value="3"/>
</dbReference>
<dbReference type="Pfam" id="PF00626">
    <property type="entry name" value="Gelsolin"/>
    <property type="match status" value="3"/>
</dbReference>
<dbReference type="STRING" id="97972.A0A2V1DBS7"/>
<dbReference type="GO" id="GO:0005737">
    <property type="term" value="C:cytoplasm"/>
    <property type="evidence" value="ECO:0007669"/>
    <property type="project" value="TreeGrafter"/>
</dbReference>
<dbReference type="GO" id="GO:0015629">
    <property type="term" value="C:actin cytoskeleton"/>
    <property type="evidence" value="ECO:0007669"/>
    <property type="project" value="TreeGrafter"/>
</dbReference>
<dbReference type="GO" id="GO:0051015">
    <property type="term" value="F:actin filament binding"/>
    <property type="evidence" value="ECO:0007669"/>
    <property type="project" value="InterPro"/>
</dbReference>
<dbReference type="AlphaFoldDB" id="A0A2V1DBS7"/>
<feature type="domain" description="Gelsolin-like" evidence="1">
    <location>
        <begin position="331"/>
        <end position="395"/>
    </location>
</feature>
<feature type="domain" description="Gelsolin-like" evidence="1">
    <location>
        <begin position="208"/>
        <end position="256"/>
    </location>
</feature>
<dbReference type="SUPFAM" id="SSF55753">
    <property type="entry name" value="Actin depolymerizing proteins"/>
    <property type="match status" value="2"/>
</dbReference>
<keyword evidence="3" id="KW-1185">Reference proteome</keyword>
<feature type="domain" description="Gelsolin-like" evidence="1">
    <location>
        <begin position="61"/>
        <end position="155"/>
    </location>
</feature>
<gene>
    <name evidence="2" type="ORF">DM02DRAFT_148736</name>
</gene>
<protein>
    <submittedName>
        <fullName evidence="2">Gelsolin</fullName>
    </submittedName>
</protein>
<accession>A0A2V1DBS7</accession>
<dbReference type="SMART" id="SM00262">
    <property type="entry name" value="GEL"/>
    <property type="match status" value="3"/>
</dbReference>
<reference evidence="2 3" key="1">
    <citation type="journal article" date="2018" name="Sci. Rep.">
        <title>Comparative genomics provides insights into the lifestyle and reveals functional heterogeneity of dark septate endophytic fungi.</title>
        <authorList>
            <person name="Knapp D.G."/>
            <person name="Nemeth J.B."/>
            <person name="Barry K."/>
            <person name="Hainaut M."/>
            <person name="Henrissat B."/>
            <person name="Johnson J."/>
            <person name="Kuo A."/>
            <person name="Lim J.H.P."/>
            <person name="Lipzen A."/>
            <person name="Nolan M."/>
            <person name="Ohm R.A."/>
            <person name="Tamas L."/>
            <person name="Grigoriev I.V."/>
            <person name="Spatafora J.W."/>
            <person name="Nagy L.G."/>
            <person name="Kovacs G.M."/>
        </authorList>
    </citation>
    <scope>NUCLEOTIDE SEQUENCE [LARGE SCALE GENOMIC DNA]</scope>
    <source>
        <strain evidence="2 3">DSE2036</strain>
    </source>
</reference>
<dbReference type="InterPro" id="IPR007123">
    <property type="entry name" value="Gelsolin-like_dom"/>
</dbReference>
<dbReference type="PANTHER" id="PTHR11977">
    <property type="entry name" value="VILLIN"/>
    <property type="match status" value="1"/>
</dbReference>
<dbReference type="OrthoDB" id="6375767at2759"/>
<evidence type="ECO:0000313" key="2">
    <source>
        <dbReference type="EMBL" id="PVH95491.1"/>
    </source>
</evidence>
<dbReference type="Proteomes" id="UP000244855">
    <property type="component" value="Unassembled WGS sequence"/>
</dbReference>
<sequence length="400" mass="44650">MPPHEGLVHPKEYDWRDSNVELVNSELDHKVKYQSAATEPAWNNGVIGKEPGLYIWRIENFEVVPWPKEKYGSFHEGDSYIVLKTVAVKRQDGDNGTEETDKEDKLVHDIYFWLGAHTSQDEAGTAAYKTVELDEFLHGAATQHRELQSSPSDAFAALFPRLKILRGGVESGFTHVDVNEEAAHVDSLLRIFKHPRAAAGRDGVLIHEVEPTWQSLDEDDVFVLDKGDKIFVWQGKNCSPMEKMKAATVVNDLTLAKHVDVEVLSQEESRSRVVVDYLGGSDVDLLTTTFKAQRPVSASTEREVKKLFRLSDAEGDLSFDLVKEGNAVGKGDLDPKDVFILDAGKEIFVWEGNGASRTERKMWLKVLQRYVARQTDAAGLAVSKVAQGNEGKAFWSAIEA</sequence>
<dbReference type="InterPro" id="IPR029006">
    <property type="entry name" value="ADF-H/Gelsolin-like_dom_sf"/>
</dbReference>
<dbReference type="PANTHER" id="PTHR11977:SF130">
    <property type="entry name" value="SEVERIN"/>
    <property type="match status" value="1"/>
</dbReference>
<dbReference type="InterPro" id="IPR007122">
    <property type="entry name" value="Villin/Gelsolin"/>
</dbReference>
<organism evidence="2 3">
    <name type="scientific">Periconia macrospinosa</name>
    <dbReference type="NCBI Taxonomy" id="97972"/>
    <lineage>
        <taxon>Eukaryota</taxon>
        <taxon>Fungi</taxon>
        <taxon>Dikarya</taxon>
        <taxon>Ascomycota</taxon>
        <taxon>Pezizomycotina</taxon>
        <taxon>Dothideomycetes</taxon>
        <taxon>Pleosporomycetidae</taxon>
        <taxon>Pleosporales</taxon>
        <taxon>Massarineae</taxon>
        <taxon>Periconiaceae</taxon>
        <taxon>Periconia</taxon>
    </lineage>
</organism>
<evidence type="ECO:0000313" key="3">
    <source>
        <dbReference type="Proteomes" id="UP000244855"/>
    </source>
</evidence>
<dbReference type="PRINTS" id="PR00597">
    <property type="entry name" value="GELSOLIN"/>
</dbReference>
<evidence type="ECO:0000259" key="1">
    <source>
        <dbReference type="Pfam" id="PF00626"/>
    </source>
</evidence>
<proteinExistence type="predicted"/>
<dbReference type="EMBL" id="KZ805495">
    <property type="protein sequence ID" value="PVH95491.1"/>
    <property type="molecule type" value="Genomic_DNA"/>
</dbReference>
<name>A0A2V1DBS7_9PLEO</name>